<name>A0A448X790_9PLAT</name>
<keyword evidence="2" id="KW-1185">Reference proteome</keyword>
<evidence type="ECO:0000313" key="1">
    <source>
        <dbReference type="EMBL" id="VEL29812.1"/>
    </source>
</evidence>
<feature type="non-terminal residue" evidence="1">
    <location>
        <position position="1"/>
    </location>
</feature>
<sequence>TGFDAATGQYLEVPIDQAGTYVIQDPGLIAGTQLQLSNVIQGGKSLLKPELAQHLTQSGGYKVNNVYSSIL</sequence>
<accession>A0A448X790</accession>
<gene>
    <name evidence="1" type="ORF">PXEA_LOCUS23252</name>
</gene>
<evidence type="ECO:0000313" key="2">
    <source>
        <dbReference type="Proteomes" id="UP000784294"/>
    </source>
</evidence>
<dbReference type="AlphaFoldDB" id="A0A448X790"/>
<dbReference type="Proteomes" id="UP000784294">
    <property type="component" value="Unassembled WGS sequence"/>
</dbReference>
<organism evidence="1 2">
    <name type="scientific">Protopolystoma xenopodis</name>
    <dbReference type="NCBI Taxonomy" id="117903"/>
    <lineage>
        <taxon>Eukaryota</taxon>
        <taxon>Metazoa</taxon>
        <taxon>Spiralia</taxon>
        <taxon>Lophotrochozoa</taxon>
        <taxon>Platyhelminthes</taxon>
        <taxon>Monogenea</taxon>
        <taxon>Polyopisthocotylea</taxon>
        <taxon>Polystomatidea</taxon>
        <taxon>Polystomatidae</taxon>
        <taxon>Protopolystoma</taxon>
    </lineage>
</organism>
<dbReference type="EMBL" id="CAAALY010106440">
    <property type="protein sequence ID" value="VEL29812.1"/>
    <property type="molecule type" value="Genomic_DNA"/>
</dbReference>
<comment type="caution">
    <text evidence="1">The sequence shown here is derived from an EMBL/GenBank/DDBJ whole genome shotgun (WGS) entry which is preliminary data.</text>
</comment>
<reference evidence="1" key="1">
    <citation type="submission" date="2018-11" db="EMBL/GenBank/DDBJ databases">
        <authorList>
            <consortium name="Pathogen Informatics"/>
        </authorList>
    </citation>
    <scope>NUCLEOTIDE SEQUENCE</scope>
</reference>
<proteinExistence type="predicted"/>
<dbReference type="OrthoDB" id="10025028at2759"/>
<protein>
    <submittedName>
        <fullName evidence="1">Uncharacterized protein</fullName>
    </submittedName>
</protein>